<dbReference type="Gene3D" id="1.10.10.10">
    <property type="entry name" value="Winged helix-like DNA-binding domain superfamily/Winged helix DNA-binding domain"/>
    <property type="match status" value="1"/>
</dbReference>
<dbReference type="SMART" id="SM00347">
    <property type="entry name" value="HTH_MARR"/>
    <property type="match status" value="1"/>
</dbReference>
<dbReference type="OrthoDB" id="996843at2"/>
<gene>
    <name evidence="5" type="ORF">C7Y71_001000</name>
</gene>
<feature type="domain" description="HTH marR-type" evidence="4">
    <location>
        <begin position="1"/>
        <end position="144"/>
    </location>
</feature>
<name>A0A5P8E3W9_9BACT</name>
<sequence>MIMEMDFDVSLIFAMLNGKVFTAINRKLQRNFVRSGLKITPEQWTVLFYLSEQDMITQRQLCDKVYKDKPSMTRIIDTMETNHLVERKSNTEDRRSNLIHLTPHGYAMKDRAEKIALITLREALRGLGLTDISISQEVLRRVFENIKEDKR</sequence>
<evidence type="ECO:0000259" key="4">
    <source>
        <dbReference type="PROSITE" id="PS50995"/>
    </source>
</evidence>
<keyword evidence="3" id="KW-0804">Transcription</keyword>
<dbReference type="RefSeq" id="WP_111897909.1">
    <property type="nucleotide sequence ID" value="NZ_CP033459.1"/>
</dbReference>
<dbReference type="AlphaFoldDB" id="A0A5P8E3W9"/>
<evidence type="ECO:0000256" key="3">
    <source>
        <dbReference type="ARBA" id="ARBA00023163"/>
    </source>
</evidence>
<protein>
    <submittedName>
        <fullName evidence="5">MarR family transcriptional regulator</fullName>
    </submittedName>
</protein>
<keyword evidence="6" id="KW-1185">Reference proteome</keyword>
<dbReference type="SUPFAM" id="SSF46785">
    <property type="entry name" value="Winged helix' DNA-binding domain"/>
    <property type="match status" value="1"/>
</dbReference>
<dbReference type="InterPro" id="IPR000835">
    <property type="entry name" value="HTH_MarR-typ"/>
</dbReference>
<reference evidence="5 6" key="1">
    <citation type="submission" date="2018-11" db="EMBL/GenBank/DDBJ databases">
        <authorList>
            <person name="Na S.W."/>
            <person name="Baik M."/>
        </authorList>
    </citation>
    <scope>NUCLEOTIDE SEQUENCE [LARGE SCALE GENOMIC DNA]</scope>
    <source>
        <strain evidence="5 6">E39</strain>
    </source>
</reference>
<keyword evidence="2" id="KW-0238">DNA-binding</keyword>
<dbReference type="PANTHER" id="PTHR42756:SF1">
    <property type="entry name" value="TRANSCRIPTIONAL REPRESSOR OF EMRAB OPERON"/>
    <property type="match status" value="1"/>
</dbReference>
<dbReference type="PANTHER" id="PTHR42756">
    <property type="entry name" value="TRANSCRIPTIONAL REGULATOR, MARR"/>
    <property type="match status" value="1"/>
</dbReference>
<dbReference type="PROSITE" id="PS50995">
    <property type="entry name" value="HTH_MARR_2"/>
    <property type="match status" value="1"/>
</dbReference>
<evidence type="ECO:0000313" key="5">
    <source>
        <dbReference type="EMBL" id="QFQ11715.1"/>
    </source>
</evidence>
<evidence type="ECO:0000256" key="2">
    <source>
        <dbReference type="ARBA" id="ARBA00023125"/>
    </source>
</evidence>
<dbReference type="GO" id="GO:0003677">
    <property type="term" value="F:DNA binding"/>
    <property type="evidence" value="ECO:0007669"/>
    <property type="project" value="UniProtKB-KW"/>
</dbReference>
<organism evidence="5 6">
    <name type="scientific">Pseudoprevotella muciniphila</name>
    <dbReference type="NCBI Taxonomy" id="2133944"/>
    <lineage>
        <taxon>Bacteria</taxon>
        <taxon>Pseudomonadati</taxon>
        <taxon>Bacteroidota</taxon>
        <taxon>Bacteroidia</taxon>
        <taxon>Bacteroidales</taxon>
        <taxon>Prevotellaceae</taxon>
        <taxon>Pseudoprevotella</taxon>
    </lineage>
</organism>
<keyword evidence="1" id="KW-0805">Transcription regulation</keyword>
<dbReference type="EMBL" id="CP033459">
    <property type="protein sequence ID" value="QFQ11715.1"/>
    <property type="molecule type" value="Genomic_DNA"/>
</dbReference>
<accession>A0A5P8E3W9</accession>
<dbReference type="KEGG" id="alq:C7Y71_001000"/>
<evidence type="ECO:0000313" key="6">
    <source>
        <dbReference type="Proteomes" id="UP000249375"/>
    </source>
</evidence>
<proteinExistence type="predicted"/>
<dbReference type="InterPro" id="IPR036388">
    <property type="entry name" value="WH-like_DNA-bd_sf"/>
</dbReference>
<dbReference type="Proteomes" id="UP000249375">
    <property type="component" value="Chromosome"/>
</dbReference>
<evidence type="ECO:0000256" key="1">
    <source>
        <dbReference type="ARBA" id="ARBA00023015"/>
    </source>
</evidence>
<dbReference type="PRINTS" id="PR00598">
    <property type="entry name" value="HTHMARR"/>
</dbReference>
<dbReference type="InterPro" id="IPR036390">
    <property type="entry name" value="WH_DNA-bd_sf"/>
</dbReference>
<dbReference type="Pfam" id="PF01047">
    <property type="entry name" value="MarR"/>
    <property type="match status" value="1"/>
</dbReference>
<dbReference type="GO" id="GO:0003700">
    <property type="term" value="F:DNA-binding transcription factor activity"/>
    <property type="evidence" value="ECO:0007669"/>
    <property type="project" value="InterPro"/>
</dbReference>